<name>A0ABV6BYK7_9FLAO</name>
<reference evidence="1 2" key="1">
    <citation type="submission" date="2024-09" db="EMBL/GenBank/DDBJ databases">
        <authorList>
            <person name="Sun Q."/>
            <person name="Mori K."/>
        </authorList>
    </citation>
    <scope>NUCLEOTIDE SEQUENCE [LARGE SCALE GENOMIC DNA]</scope>
    <source>
        <strain evidence="1 2">CGMCC 1.12926</strain>
    </source>
</reference>
<gene>
    <name evidence="1" type="ORF">ACFFLS_26090</name>
</gene>
<feature type="non-terminal residue" evidence="1">
    <location>
        <position position="186"/>
    </location>
</feature>
<sequence length="186" mass="18441">GNVGGTTASLTANDTLNGNPVVIGTSAGQVKLTGITVPTGLTLNSDGTVTVAPNTPSGNYNVEYSICEITNPTNCDAVVSVITVGTPVIDAVTETTTSINGNVGGTTASLTANDTLNGNPVVIGTSAGQVKLTPISVPTGLTLNTDGTVTVAPNTPSGNYNVEYSICEITNPTNCDAVISVITVGT</sequence>
<evidence type="ECO:0000313" key="2">
    <source>
        <dbReference type="Proteomes" id="UP001589734"/>
    </source>
</evidence>
<evidence type="ECO:0000313" key="1">
    <source>
        <dbReference type="EMBL" id="MFC0080536.1"/>
    </source>
</evidence>
<comment type="caution">
    <text evidence="1">The sequence shown here is derived from an EMBL/GenBank/DDBJ whole genome shotgun (WGS) entry which is preliminary data.</text>
</comment>
<dbReference type="Proteomes" id="UP001589734">
    <property type="component" value="Unassembled WGS sequence"/>
</dbReference>
<keyword evidence="2" id="KW-1185">Reference proteome</keyword>
<feature type="non-terminal residue" evidence="1">
    <location>
        <position position="1"/>
    </location>
</feature>
<dbReference type="EMBL" id="JBHLYW010000034">
    <property type="protein sequence ID" value="MFC0080536.1"/>
    <property type="molecule type" value="Genomic_DNA"/>
</dbReference>
<protein>
    <submittedName>
        <fullName evidence="1">Gliding motility-associated C-terminal domain-containing protein</fullName>
    </submittedName>
</protein>
<accession>A0ABV6BYK7</accession>
<proteinExistence type="predicted"/>
<organism evidence="1 2">
    <name type="scientific">Flavobacterium procerum</name>
    <dbReference type="NCBI Taxonomy" id="1455569"/>
    <lineage>
        <taxon>Bacteria</taxon>
        <taxon>Pseudomonadati</taxon>
        <taxon>Bacteroidota</taxon>
        <taxon>Flavobacteriia</taxon>
        <taxon>Flavobacteriales</taxon>
        <taxon>Flavobacteriaceae</taxon>
        <taxon>Flavobacterium</taxon>
    </lineage>
</organism>